<sequence>MKTYTALLLVAAATRVAAGGFASSCSGISFSSTTLSANCDDKYQESYPADIDLTGCLANVGGKIVCRPSNPSFKFCDCGLSGDKKSLNCRCTDSSGKKQPTSTVNLDACITNKDADLTCH</sequence>
<feature type="chain" id="PRO_5020257238" description="Cyanovirin-N domain-containing protein" evidence="1">
    <location>
        <begin position="19"/>
        <end position="120"/>
    </location>
</feature>
<protein>
    <recommendedName>
        <fullName evidence="2">Cyanovirin-N domain-containing protein</fullName>
    </recommendedName>
</protein>
<proteinExistence type="predicted"/>
<organism evidence="3 4">
    <name type="scientific">Colletotrichum spinosum</name>
    <dbReference type="NCBI Taxonomy" id="1347390"/>
    <lineage>
        <taxon>Eukaryota</taxon>
        <taxon>Fungi</taxon>
        <taxon>Dikarya</taxon>
        <taxon>Ascomycota</taxon>
        <taxon>Pezizomycotina</taxon>
        <taxon>Sordariomycetes</taxon>
        <taxon>Hypocreomycetidae</taxon>
        <taxon>Glomerellales</taxon>
        <taxon>Glomerellaceae</taxon>
        <taxon>Colletotrichum</taxon>
        <taxon>Colletotrichum orbiculare species complex</taxon>
    </lineage>
</organism>
<keyword evidence="1" id="KW-0732">Signal</keyword>
<evidence type="ECO:0000259" key="2">
    <source>
        <dbReference type="SMART" id="SM01111"/>
    </source>
</evidence>
<dbReference type="Proteomes" id="UP000295083">
    <property type="component" value="Unassembled WGS sequence"/>
</dbReference>
<feature type="domain" description="Cyanovirin-N" evidence="2">
    <location>
        <begin position="20"/>
        <end position="119"/>
    </location>
</feature>
<evidence type="ECO:0000256" key="1">
    <source>
        <dbReference type="SAM" id="SignalP"/>
    </source>
</evidence>
<gene>
    <name evidence="3" type="ORF">C8035_v002366</name>
</gene>
<dbReference type="SMART" id="SM01111">
    <property type="entry name" value="CVNH"/>
    <property type="match status" value="1"/>
</dbReference>
<evidence type="ECO:0000313" key="4">
    <source>
        <dbReference type="Proteomes" id="UP000295083"/>
    </source>
</evidence>
<dbReference type="InterPro" id="IPR036673">
    <property type="entry name" value="Cyanovirin-N_sf"/>
</dbReference>
<keyword evidence="4" id="KW-1185">Reference proteome</keyword>
<dbReference type="Pfam" id="PF08881">
    <property type="entry name" value="CVNH"/>
    <property type="match status" value="1"/>
</dbReference>
<dbReference type="EMBL" id="QAPG01000120">
    <property type="protein sequence ID" value="TDZ30734.1"/>
    <property type="molecule type" value="Genomic_DNA"/>
</dbReference>
<dbReference type="AlphaFoldDB" id="A0A4R8Q573"/>
<name>A0A4R8Q573_9PEZI</name>
<dbReference type="Gene3D" id="2.30.60.10">
    <property type="entry name" value="Cyanovirin-N"/>
    <property type="match status" value="1"/>
</dbReference>
<dbReference type="InterPro" id="IPR011058">
    <property type="entry name" value="Cyanovirin-N"/>
</dbReference>
<comment type="caution">
    <text evidence="3">The sequence shown here is derived from an EMBL/GenBank/DDBJ whole genome shotgun (WGS) entry which is preliminary data.</text>
</comment>
<dbReference type="SUPFAM" id="SSF51322">
    <property type="entry name" value="Cyanovirin-N"/>
    <property type="match status" value="1"/>
</dbReference>
<reference evidence="3 4" key="1">
    <citation type="submission" date="2018-11" db="EMBL/GenBank/DDBJ databases">
        <title>Genome sequence and assembly of Colletotrichum spinosum.</title>
        <authorList>
            <person name="Gan P."/>
            <person name="Shirasu K."/>
        </authorList>
    </citation>
    <scope>NUCLEOTIDE SEQUENCE [LARGE SCALE GENOMIC DNA]</scope>
    <source>
        <strain evidence="3 4">CBS 515.97</strain>
    </source>
</reference>
<evidence type="ECO:0000313" key="3">
    <source>
        <dbReference type="EMBL" id="TDZ30734.1"/>
    </source>
</evidence>
<feature type="signal peptide" evidence="1">
    <location>
        <begin position="1"/>
        <end position="18"/>
    </location>
</feature>
<accession>A0A4R8Q573</accession>